<dbReference type="GO" id="GO:0007018">
    <property type="term" value="P:microtubule-based movement"/>
    <property type="evidence" value="ECO:0007669"/>
    <property type="project" value="InterPro"/>
</dbReference>
<proteinExistence type="predicted"/>
<dbReference type="Proteomes" id="UP000711488">
    <property type="component" value="Unassembled WGS sequence"/>
</dbReference>
<dbReference type="PANTHER" id="PTHR46961">
    <property type="entry name" value="DYNEIN HEAVY CHAIN 1, AXONEMAL-LIKE PROTEIN"/>
    <property type="match status" value="1"/>
</dbReference>
<dbReference type="GO" id="GO:0051959">
    <property type="term" value="F:dynein light intermediate chain binding"/>
    <property type="evidence" value="ECO:0007669"/>
    <property type="project" value="InterPro"/>
</dbReference>
<dbReference type="Gene3D" id="3.10.490.20">
    <property type="match status" value="1"/>
</dbReference>
<reference evidence="2" key="2">
    <citation type="journal article" date="2018" name="Environ. Sci. Technol.">
        <title>The Toxicogenome of Hyalella azteca: A Model for Sediment Ecotoxicology and Evolutionary Toxicology.</title>
        <authorList>
            <person name="Poynton H.C."/>
            <person name="Hasenbein S."/>
            <person name="Benoit J.B."/>
            <person name="Sepulveda M.S."/>
            <person name="Poelchau M.F."/>
            <person name="Hughes D.S.T."/>
            <person name="Murali S.C."/>
            <person name="Chen S."/>
            <person name="Glastad K.M."/>
            <person name="Goodisman M.A.D."/>
            <person name="Werren J.H."/>
            <person name="Vineis J.H."/>
            <person name="Bowen J.L."/>
            <person name="Friedrich M."/>
            <person name="Jones J."/>
            <person name="Robertson H.M."/>
            <person name="Feyereisen R."/>
            <person name="Mechler-Hickson A."/>
            <person name="Mathers N."/>
            <person name="Lee C.E."/>
            <person name="Colbourne J.K."/>
            <person name="Biales A."/>
            <person name="Johnston J.S."/>
            <person name="Wellborn G.A."/>
            <person name="Rosendale A.J."/>
            <person name="Cridge A.G."/>
            <person name="Munoz-Torres M.C."/>
            <person name="Bain P.A."/>
            <person name="Manny A.R."/>
            <person name="Major K.M."/>
            <person name="Lambert F.N."/>
            <person name="Vulpe C.D."/>
            <person name="Tuck P."/>
            <person name="Blalock B.J."/>
            <person name="Lin Y.Y."/>
            <person name="Smith M.E."/>
            <person name="Ochoa-Acuna H."/>
            <person name="Chen M.M."/>
            <person name="Childers C.P."/>
            <person name="Qu J."/>
            <person name="Dugan S."/>
            <person name="Lee S.L."/>
            <person name="Chao H."/>
            <person name="Dinh H."/>
            <person name="Han Y."/>
            <person name="Doddapaneni H."/>
            <person name="Worley K.C."/>
            <person name="Muzny D.M."/>
            <person name="Gibbs R.A."/>
            <person name="Richards S."/>
        </authorList>
    </citation>
    <scope>NUCLEOTIDE SEQUENCE</scope>
    <source>
        <strain evidence="2">HAZT.00-mixed</strain>
        <tissue evidence="2">Whole organism</tissue>
    </source>
</reference>
<evidence type="ECO:0000259" key="1">
    <source>
        <dbReference type="Pfam" id="PF18199"/>
    </source>
</evidence>
<protein>
    <recommendedName>
        <fullName evidence="1">Dynein heavy chain C-terminal domain-containing protein</fullName>
    </recommendedName>
</protein>
<organism evidence="2">
    <name type="scientific">Hyalella azteca</name>
    <name type="common">Amphipod</name>
    <dbReference type="NCBI Taxonomy" id="294128"/>
    <lineage>
        <taxon>Eukaryota</taxon>
        <taxon>Metazoa</taxon>
        <taxon>Ecdysozoa</taxon>
        <taxon>Arthropoda</taxon>
        <taxon>Crustacea</taxon>
        <taxon>Multicrustacea</taxon>
        <taxon>Malacostraca</taxon>
        <taxon>Eumalacostraca</taxon>
        <taxon>Peracarida</taxon>
        <taxon>Amphipoda</taxon>
        <taxon>Senticaudata</taxon>
        <taxon>Talitrida</taxon>
        <taxon>Talitroidea</taxon>
        <taxon>Hyalellidae</taxon>
        <taxon>Hyalella</taxon>
    </lineage>
</organism>
<dbReference type="EMBL" id="JQDR03005927">
    <property type="protein sequence ID" value="KAA0200985.1"/>
    <property type="molecule type" value="Genomic_DNA"/>
</dbReference>
<dbReference type="PANTHER" id="PTHR46961:SF8">
    <property type="entry name" value="DYNEIN AXONEMAL HEAVY CHAIN 7"/>
    <property type="match status" value="1"/>
</dbReference>
<feature type="domain" description="Dynein heavy chain C-terminal" evidence="1">
    <location>
        <begin position="26"/>
        <end position="77"/>
    </location>
</feature>
<dbReference type="GO" id="GO:0030286">
    <property type="term" value="C:dynein complex"/>
    <property type="evidence" value="ECO:0007669"/>
    <property type="project" value="InterPro"/>
</dbReference>
<dbReference type="Pfam" id="PF18199">
    <property type="entry name" value="Dynein_C"/>
    <property type="match status" value="1"/>
</dbReference>
<dbReference type="InterPro" id="IPR041228">
    <property type="entry name" value="Dynein_C"/>
</dbReference>
<reference evidence="2" key="3">
    <citation type="submission" date="2019-06" db="EMBL/GenBank/DDBJ databases">
        <authorList>
            <person name="Poynton C."/>
            <person name="Hasenbein S."/>
            <person name="Benoit J.B."/>
            <person name="Sepulveda M.S."/>
            <person name="Poelchau M.F."/>
            <person name="Murali S.C."/>
            <person name="Chen S."/>
            <person name="Glastad K.M."/>
            <person name="Werren J.H."/>
            <person name="Vineis J.H."/>
            <person name="Bowen J.L."/>
            <person name="Friedrich M."/>
            <person name="Jones J."/>
            <person name="Robertson H.M."/>
            <person name="Feyereisen R."/>
            <person name="Mechler-Hickson A."/>
            <person name="Mathers N."/>
            <person name="Lee C.E."/>
            <person name="Colbourne J.K."/>
            <person name="Biales A."/>
            <person name="Johnston J.S."/>
            <person name="Wellborn G.A."/>
            <person name="Rosendale A.J."/>
            <person name="Cridge A.G."/>
            <person name="Munoz-Torres M.C."/>
            <person name="Bain P.A."/>
            <person name="Manny A.R."/>
            <person name="Major K.M."/>
            <person name="Lambert F.N."/>
            <person name="Vulpe C.D."/>
            <person name="Tuck P."/>
            <person name="Blalock B.J."/>
            <person name="Lin Y.-Y."/>
            <person name="Smith M.E."/>
            <person name="Ochoa-Acuna H."/>
            <person name="Chen M.-J.M."/>
            <person name="Childers C.P."/>
            <person name="Qu J."/>
            <person name="Dugan S."/>
            <person name="Lee S.L."/>
            <person name="Chao H."/>
            <person name="Dinh H."/>
            <person name="Han Y."/>
            <person name="Doddapaneni H."/>
            <person name="Worley K.C."/>
            <person name="Muzny D.M."/>
            <person name="Gibbs R.A."/>
            <person name="Richards S."/>
        </authorList>
    </citation>
    <scope>NUCLEOTIDE SEQUENCE</scope>
    <source>
        <strain evidence="2">HAZT.00-mixed</strain>
        <tissue evidence="2">Whole organism</tissue>
    </source>
</reference>
<evidence type="ECO:0000313" key="2">
    <source>
        <dbReference type="EMBL" id="KAA0200985.1"/>
    </source>
</evidence>
<dbReference type="InterPro" id="IPR026983">
    <property type="entry name" value="DHC"/>
</dbReference>
<dbReference type="InterPro" id="IPR043160">
    <property type="entry name" value="Dynein_C_barrel"/>
</dbReference>
<dbReference type="GO" id="GO:0045505">
    <property type="term" value="F:dynein intermediate chain binding"/>
    <property type="evidence" value="ECO:0007669"/>
    <property type="project" value="InterPro"/>
</dbReference>
<sequence length="79" mass="8706">MCILPHLGHQGCPDPEVDTPISTVSPPMYECPVYRTSDRRGQLSTLGHCTNYVFDITLSSGSEHPHTWVMRGVAALLQP</sequence>
<accession>A0A6A0H831</accession>
<comment type="caution">
    <text evidence="2">The sequence shown here is derived from an EMBL/GenBank/DDBJ whole genome shotgun (WGS) entry which is preliminary data.</text>
</comment>
<gene>
    <name evidence="2" type="ORF">HAZT_HAZT001591</name>
</gene>
<reference evidence="2" key="1">
    <citation type="submission" date="2014-08" db="EMBL/GenBank/DDBJ databases">
        <authorList>
            <person name="Murali S."/>
            <person name="Richards S."/>
            <person name="Bandaranaike D."/>
            <person name="Bellair M."/>
            <person name="Blankenburg K."/>
            <person name="Chao H."/>
            <person name="Dinh H."/>
            <person name="Doddapaneni H."/>
            <person name="Dugan-Rocha S."/>
            <person name="Elkadiri S."/>
            <person name="Gnanaolivu R."/>
            <person name="Hughes D."/>
            <person name="Lee S."/>
            <person name="Li M."/>
            <person name="Ming W."/>
            <person name="Munidasa M."/>
            <person name="Muniz J."/>
            <person name="Nguyen L."/>
            <person name="Osuji N."/>
            <person name="Pu L.-L."/>
            <person name="Puazo M."/>
            <person name="Skinner E."/>
            <person name="Qu C."/>
            <person name="Quiroz J."/>
            <person name="Raj R."/>
            <person name="Weissenberger G."/>
            <person name="Xin Y."/>
            <person name="Zou X."/>
            <person name="Han Y."/>
            <person name="Worley K."/>
            <person name="Muzny D."/>
            <person name="Gibbs R."/>
        </authorList>
    </citation>
    <scope>NUCLEOTIDE SEQUENCE</scope>
    <source>
        <strain evidence="2">HAZT.00-mixed</strain>
        <tissue evidence="2">Whole organism</tissue>
    </source>
</reference>
<name>A0A6A0H831_HYAAZ</name>
<dbReference type="AlphaFoldDB" id="A0A6A0H831"/>